<dbReference type="AlphaFoldDB" id="A0A6N4R3T4"/>
<dbReference type="Gene3D" id="3.40.50.970">
    <property type="match status" value="1"/>
</dbReference>
<dbReference type="Pfam" id="PF02779">
    <property type="entry name" value="Transket_pyr"/>
    <property type="match status" value="1"/>
</dbReference>
<dbReference type="NCBIfam" id="NF006667">
    <property type="entry name" value="PRK09212.1"/>
    <property type="match status" value="1"/>
</dbReference>
<dbReference type="SUPFAM" id="SSF52922">
    <property type="entry name" value="TK C-terminal domain-like"/>
    <property type="match status" value="1"/>
</dbReference>
<evidence type="ECO:0000259" key="4">
    <source>
        <dbReference type="SMART" id="SM00861"/>
    </source>
</evidence>
<dbReference type="InterPro" id="IPR009014">
    <property type="entry name" value="Transketo_C/PFOR_II"/>
</dbReference>
<evidence type="ECO:0000256" key="3">
    <source>
        <dbReference type="ARBA" id="ARBA00023052"/>
    </source>
</evidence>
<evidence type="ECO:0000256" key="2">
    <source>
        <dbReference type="ARBA" id="ARBA00023002"/>
    </source>
</evidence>
<dbReference type="FunFam" id="3.40.50.970:FF:000001">
    <property type="entry name" value="Pyruvate dehydrogenase E1 beta subunit"/>
    <property type="match status" value="1"/>
</dbReference>
<dbReference type="GO" id="GO:0004739">
    <property type="term" value="F:pyruvate dehydrogenase (acetyl-transferring) activity"/>
    <property type="evidence" value="ECO:0007669"/>
    <property type="project" value="UniProtKB-EC"/>
</dbReference>
<dbReference type="PANTHER" id="PTHR43257:SF2">
    <property type="entry name" value="PYRUVATE DEHYDROGENASE E1 COMPONENT SUBUNIT BETA"/>
    <property type="match status" value="1"/>
</dbReference>
<dbReference type="Gene3D" id="3.40.50.920">
    <property type="match status" value="1"/>
</dbReference>
<dbReference type="CDD" id="cd07036">
    <property type="entry name" value="TPP_PYR_E1-PDHc-beta_like"/>
    <property type="match status" value="1"/>
</dbReference>
<sequence>MAQITYREAIRDAMSEEMRRDERVFLMGEEVADYQGAYKCSQGMVQEFGPARVVDTPIAELGFTGIAVGAAMSGLRPIVEYMTWNFAMLATDHIINSAAKTYYMSGGKVSAPMVFRGLNGVAAHVAAQHSQDFASWYMNIPGLKVIAPSNAHDAKGLLKAAIRDNAPVVCLEHEVLYGLSAEVPEDDNFTLPIGKAHVAKEGSDLTLIAYSMMSVKALEAAQVLAKEGISVEVVDLRSLRPLDTDTIVKSVSKTHKAVVLEENWAAAGVGAEVMAVISDNCWDELDAPVVRMSQLPVPLPYASNLETLCVPQVDDICREIRKVLGK</sequence>
<dbReference type="EC" id="1.2.4.1" evidence="5"/>
<dbReference type="Pfam" id="PF02780">
    <property type="entry name" value="Transketolase_C"/>
    <property type="match status" value="1"/>
</dbReference>
<dbReference type="NCBIfam" id="NF008854">
    <property type="entry name" value="PRK11892.1"/>
    <property type="match status" value="1"/>
</dbReference>
<dbReference type="SUPFAM" id="SSF52518">
    <property type="entry name" value="Thiamin diphosphate-binding fold (THDP-binding)"/>
    <property type="match status" value="1"/>
</dbReference>
<dbReference type="InterPro" id="IPR033248">
    <property type="entry name" value="Transketolase_C"/>
</dbReference>
<dbReference type="Proteomes" id="UP000320948">
    <property type="component" value="Unassembled WGS sequence"/>
</dbReference>
<dbReference type="EMBL" id="VAFM01000001">
    <property type="protein sequence ID" value="TKW61583.1"/>
    <property type="molecule type" value="Genomic_DNA"/>
</dbReference>
<proteinExistence type="predicted"/>
<comment type="caution">
    <text evidence="5">The sequence shown here is derived from an EMBL/GenBank/DDBJ whole genome shotgun (WGS) entry which is preliminary data.</text>
</comment>
<protein>
    <submittedName>
        <fullName evidence="5">Pyruvate dehydrogenase complex E1 component subunit beta</fullName>
        <ecNumber evidence="5">1.2.4.1</ecNumber>
    </submittedName>
</protein>
<evidence type="ECO:0000313" key="6">
    <source>
        <dbReference type="Proteomes" id="UP000320948"/>
    </source>
</evidence>
<name>A0A6N4R3T4_BLAVI</name>
<comment type="cofactor">
    <cofactor evidence="1">
        <name>thiamine diphosphate</name>
        <dbReference type="ChEBI" id="CHEBI:58937"/>
    </cofactor>
</comment>
<reference evidence="5 6" key="1">
    <citation type="journal article" date="2017" name="Nat. Commun.">
        <title>In situ click chemistry generation of cyclooxygenase-2 inhibitors.</title>
        <authorList>
            <person name="Bhardwaj A."/>
            <person name="Kaur J."/>
            <person name="Wuest M."/>
            <person name="Wuest F."/>
        </authorList>
    </citation>
    <scope>NUCLEOTIDE SEQUENCE [LARGE SCALE GENOMIC DNA]</scope>
    <source>
        <strain evidence="5">S2_018_000_R2_106</strain>
    </source>
</reference>
<dbReference type="PANTHER" id="PTHR43257">
    <property type="entry name" value="PYRUVATE DEHYDROGENASE E1 COMPONENT BETA SUBUNIT"/>
    <property type="match status" value="1"/>
</dbReference>
<keyword evidence="3" id="KW-0786">Thiamine pyrophosphate</keyword>
<organism evidence="5 6">
    <name type="scientific">Blastochloris viridis</name>
    <name type="common">Rhodopseudomonas viridis</name>
    <dbReference type="NCBI Taxonomy" id="1079"/>
    <lineage>
        <taxon>Bacteria</taxon>
        <taxon>Pseudomonadati</taxon>
        <taxon>Pseudomonadota</taxon>
        <taxon>Alphaproteobacteria</taxon>
        <taxon>Hyphomicrobiales</taxon>
        <taxon>Blastochloridaceae</taxon>
        <taxon>Blastochloris</taxon>
    </lineage>
</organism>
<dbReference type="FunFam" id="3.40.50.920:FF:000001">
    <property type="entry name" value="Pyruvate dehydrogenase E1 beta subunit"/>
    <property type="match status" value="1"/>
</dbReference>
<dbReference type="InterPro" id="IPR005475">
    <property type="entry name" value="Transketolase-like_Pyr-bd"/>
</dbReference>
<evidence type="ECO:0000313" key="5">
    <source>
        <dbReference type="EMBL" id="TKW61583.1"/>
    </source>
</evidence>
<evidence type="ECO:0000256" key="1">
    <source>
        <dbReference type="ARBA" id="ARBA00001964"/>
    </source>
</evidence>
<dbReference type="InterPro" id="IPR029061">
    <property type="entry name" value="THDP-binding"/>
</dbReference>
<dbReference type="SMART" id="SM00861">
    <property type="entry name" value="Transket_pyr"/>
    <property type="match status" value="1"/>
</dbReference>
<feature type="domain" description="Transketolase-like pyrimidine-binding" evidence="4">
    <location>
        <begin position="4"/>
        <end position="179"/>
    </location>
</feature>
<gene>
    <name evidence="5" type="ORF">DI628_02870</name>
</gene>
<keyword evidence="2 5" id="KW-0560">Oxidoreductase</keyword>
<keyword evidence="5" id="KW-0670">Pyruvate</keyword>
<accession>A0A6N4R3T4</accession>